<organism evidence="1 2">
    <name type="scientific">Candidatus Parvarchaeum acidiphilum ARMAN-4</name>
    <dbReference type="NCBI Taxonomy" id="662760"/>
    <lineage>
        <taxon>Archaea</taxon>
        <taxon>Candidatus Parvarchaeota</taxon>
        <taxon>Candidatus Parvarchaeum</taxon>
    </lineage>
</organism>
<protein>
    <submittedName>
        <fullName evidence="1">Uncharacterized protein</fullName>
    </submittedName>
</protein>
<proteinExistence type="predicted"/>
<gene>
    <name evidence="1" type="ORF">BJBARM4_0777</name>
</gene>
<name>D2EG84_PARA4</name>
<evidence type="ECO:0000313" key="2">
    <source>
        <dbReference type="Proteomes" id="UP000009375"/>
    </source>
</evidence>
<evidence type="ECO:0000313" key="1">
    <source>
        <dbReference type="EMBL" id="EEZ92633.1"/>
    </source>
</evidence>
<dbReference type="EMBL" id="GG730067">
    <property type="protein sequence ID" value="EEZ92633.1"/>
    <property type="molecule type" value="Genomic_DNA"/>
</dbReference>
<dbReference type="Proteomes" id="UP000009375">
    <property type="component" value="Unassembled WGS sequence"/>
</dbReference>
<dbReference type="AlphaFoldDB" id="D2EG84"/>
<sequence length="163" mass="19370">MNEEKDADYYFEKLKDKGLNKEKYYSQALSPTRKYEVFPNEKIFMNWLIEGDFLDLRSMNDIIFSVYSNPSSEENIVINKYIKEENKQQEILNLSDECTENVLYTLKILTSLKGYSAEDLIKIHEETLEKIDKMKEKLNRIVGGAFEYFKKKEKQSNKEQYIG</sequence>
<reference evidence="1 2" key="1">
    <citation type="journal article" date="2010" name="Proc. Natl. Acad. Sci. U.S.A.">
        <title>Enigmatic, ultrasmall, uncultivated Archaea.</title>
        <authorList>
            <person name="Baker B.J."/>
            <person name="Comolli L.R."/>
            <person name="Dick G.J."/>
            <person name="Hauser L.J."/>
            <person name="Hyatt D."/>
            <person name="Dill B.D."/>
            <person name="Land M.L."/>
            <person name="Verberkmoes N.C."/>
            <person name="Hettich R.L."/>
            <person name="Banfield J.F."/>
        </authorList>
    </citation>
    <scope>NUCLEOTIDE SEQUENCE [LARGE SCALE GENOMIC DNA]</scope>
</reference>
<accession>D2EG84</accession>